<reference evidence="2" key="1">
    <citation type="submission" date="2021-04" db="EMBL/GenBank/DDBJ databases">
        <title>Genome based classification of Actinospica acidithermotolerans sp. nov., an actinobacterium isolated from an Indonesian hot spring.</title>
        <authorList>
            <person name="Kusuma A.B."/>
            <person name="Putra K.E."/>
            <person name="Nafisah S."/>
            <person name="Loh J."/>
            <person name="Nouioui I."/>
            <person name="Goodfellow M."/>
        </authorList>
    </citation>
    <scope>NUCLEOTIDE SEQUENCE</scope>
    <source>
        <strain evidence="2">DSM 45618</strain>
    </source>
</reference>
<name>A0A8J7WM60_9ACTN</name>
<dbReference type="EMBL" id="JAGSXH010000065">
    <property type="protein sequence ID" value="MBS2964948.1"/>
    <property type="molecule type" value="Genomic_DNA"/>
</dbReference>
<evidence type="ECO:0000313" key="2">
    <source>
        <dbReference type="EMBL" id="MBS2964948.1"/>
    </source>
</evidence>
<gene>
    <name evidence="2" type="ORF">KGA66_17965</name>
</gene>
<proteinExistence type="predicted"/>
<dbReference type="RefSeq" id="WP_211469309.1">
    <property type="nucleotide sequence ID" value="NZ_JAGSXH010000065.1"/>
</dbReference>
<organism evidence="2 3">
    <name type="scientific">Actinocrinis puniceicyclus</name>
    <dbReference type="NCBI Taxonomy" id="977794"/>
    <lineage>
        <taxon>Bacteria</taxon>
        <taxon>Bacillati</taxon>
        <taxon>Actinomycetota</taxon>
        <taxon>Actinomycetes</taxon>
        <taxon>Catenulisporales</taxon>
        <taxon>Actinospicaceae</taxon>
        <taxon>Actinocrinis</taxon>
    </lineage>
</organism>
<comment type="caution">
    <text evidence="2">The sequence shown here is derived from an EMBL/GenBank/DDBJ whole genome shotgun (WGS) entry which is preliminary data.</text>
</comment>
<feature type="domain" description="Deoxyribonuclease NucA/NucB" evidence="1">
    <location>
        <begin position="202"/>
        <end position="263"/>
    </location>
</feature>
<evidence type="ECO:0000313" key="3">
    <source>
        <dbReference type="Proteomes" id="UP000677913"/>
    </source>
</evidence>
<dbReference type="Proteomes" id="UP000677913">
    <property type="component" value="Unassembled WGS sequence"/>
</dbReference>
<keyword evidence="3" id="KW-1185">Reference proteome</keyword>
<dbReference type="Pfam" id="PF14040">
    <property type="entry name" value="DNase_NucA_NucB"/>
    <property type="match status" value="1"/>
</dbReference>
<dbReference type="InterPro" id="IPR029476">
    <property type="entry name" value="DNase_NucA_NucB"/>
</dbReference>
<sequence length="271" mass="28707">MGASFRLVPDEPLGHARELQEHADEVAGHARSSGAAVAGFPSVSNSVVRALTEMAERVGRSLSKDAGRAVEEMYRKAGTLAGDVVKRVTEADAENARRLIEVAERMGQNATRTVTGDAERTALTAERAGLRKRFADILDPKGETPAVRAYQDAEIRVDSARYPETAQHIQEAQSGTIWRGDASAQGAPAPSVLTIDRDGAKANRAESLRGIAPRGGEGLDRDEYPPAMFLEGGAGASVKYIDASDNRGAGSMMGSDLDGLPDGARIRIVVK</sequence>
<accession>A0A8J7WM60</accession>
<evidence type="ECO:0000259" key="1">
    <source>
        <dbReference type="Pfam" id="PF14040"/>
    </source>
</evidence>
<dbReference type="AlphaFoldDB" id="A0A8J7WM60"/>
<protein>
    <recommendedName>
        <fullName evidence="1">Deoxyribonuclease NucA/NucB domain-containing protein</fullName>
    </recommendedName>
</protein>